<accession>A0A6I6HJ89</accession>
<evidence type="ECO:0000313" key="2">
    <source>
        <dbReference type="Proteomes" id="UP000425817"/>
    </source>
</evidence>
<dbReference type="OrthoDB" id="1414497at2"/>
<dbReference type="Proteomes" id="UP000425817">
    <property type="component" value="Chromosome"/>
</dbReference>
<protein>
    <submittedName>
        <fullName evidence="1">Nucleoid-associated protein NdpA</fullName>
    </submittedName>
</protein>
<dbReference type="EMBL" id="CP046622">
    <property type="protein sequence ID" value="QGW82919.1"/>
    <property type="molecule type" value="Genomic_DNA"/>
</dbReference>
<sequence length="356" mass="38712">MDLQQLVIGRAVLFDIPPDQPDKSAGVPTGGQALTTLGSSAKLMVGRRLTGALGKNANGMEVSIVDSAPASFFQLACNAIDGNDANFVSQARVLATMLAGAQNNKHLAHSKLMFIQGTVTAGQLPYLMAVKAELQDGLADRPGAGASSSLQHLKDIFMTDSQRLFKIGYLQRNVANPTINAGQYQPHEHVVHLFDHLMTSTETRHAAFYFYNGFLGCNTASSARARTRDFYENTLTFIKSSGLPENDRLDLIEALRTDLRSTSNVVSVIDFATSHMAPQIKQAYETFMIGQKGFPNHAVQKDVEYVAAKLKRRRKITFSSKIFLSSPPELMSSITLAANPDGSTTLTVPGLMETRE</sequence>
<dbReference type="AlphaFoldDB" id="A0A6I6HJ89"/>
<gene>
    <name evidence="1" type="ORF">GOQ09_15645</name>
</gene>
<name>A0A6I6HJ89_VARPD</name>
<dbReference type="RefSeq" id="WP_157614349.1">
    <property type="nucleotide sequence ID" value="NZ_CP046622.1"/>
</dbReference>
<reference evidence="1 2" key="1">
    <citation type="submission" date="2019-12" db="EMBL/GenBank/DDBJ databases">
        <title>Hybrid Genome Assemblies of two High G+C Isolates from Undergraduate Microbiology Courses.</title>
        <authorList>
            <person name="Ne Ville C.J."/>
            <person name="Enright D."/>
            <person name="Hernandez I."/>
            <person name="Dodsworth J."/>
            <person name="Orwin P.M."/>
        </authorList>
    </citation>
    <scope>NUCLEOTIDE SEQUENCE [LARGE SCALE GENOMIC DNA]</scope>
    <source>
        <strain evidence="1 2">CSUSB</strain>
    </source>
</reference>
<organism evidence="1 2">
    <name type="scientific">Variovorax paradoxus</name>
    <dbReference type="NCBI Taxonomy" id="34073"/>
    <lineage>
        <taxon>Bacteria</taxon>
        <taxon>Pseudomonadati</taxon>
        <taxon>Pseudomonadota</taxon>
        <taxon>Betaproteobacteria</taxon>
        <taxon>Burkholderiales</taxon>
        <taxon>Comamonadaceae</taxon>
        <taxon>Variovorax</taxon>
    </lineage>
</organism>
<dbReference type="Pfam" id="PF04245">
    <property type="entry name" value="NA37"/>
    <property type="match status" value="1"/>
</dbReference>
<evidence type="ECO:0000313" key="1">
    <source>
        <dbReference type="EMBL" id="QGW82919.1"/>
    </source>
</evidence>
<proteinExistence type="predicted"/>
<dbReference type="InterPro" id="IPR007358">
    <property type="entry name" value="Nucleoid_associated_NdpA"/>
</dbReference>